<name>A0A1Y3B8F8_EURMA</name>
<proteinExistence type="predicted"/>
<dbReference type="GO" id="GO:0044773">
    <property type="term" value="P:mitotic DNA damage checkpoint signaling"/>
    <property type="evidence" value="ECO:0007669"/>
    <property type="project" value="TreeGrafter"/>
</dbReference>
<sequence>MSEEIINDHSRRIVDLKLRDVLIKEQQKRLKNFITTQSTVASGDAEINAEEELKSRLYYHLKSREEYSMVGHLNTVYSRLYMAQQQRRPMKIYCRIVHPDRMTESFRQHWLQESLLIMRFIRHQQQQQQQQAQMNEQRLHRLLSIVHHADDDRYYLFMERISLSTSLSHVICNHNDANDESPFRLTNVILKQWLLQLCLIIESLNVSGIAHRFIRPENILVNLSGNHRILVTGFDMACFFHSYETDQPILQPKRALPNDAIEDYLLDHLPPECFLDHYDACNVDVWSIGTIICLLKTGNNPFSPNVNNGNVNSCYGDDYNHLNIWRSCWERRTMTEEWRTLLDDIFQESDYRMTVFDLKSDQRLLPHADLSMLKTKKPYYRIDLKKVSDINVNEKEIKKTGAVLSKIQLAYPEFAAATRSIFTTQSHQQIENEQQLFQEKHFRIERNQSFTEEFNAFINDYYLRSSYRLEDIDSWETGLVKIFSMNHLPNRHKNILLNESGKIMKYLSGQMMKQEKECSISIVTNHIHRLIEIFRTTTTERSHLFLFYESLFGNRSLANIFSSTECRSIWPSIIQIKQLLLQLLDVIDYLSRHAISHRYIRPEYIYVDNHYTNMKLGHFEMACFVWNPLDRRPTLRHRGLQDEREHVWNHLPPECFNIKYDSFMVDVWSFGTVLLYCLVQKNPFNVPHSDQQAEISWSTFKQQQKHSSSLYIPTVLLTILNLIFQPSDARIKITDLKRRFSSLNLMVTTDRKKKSPSLISSLSTAAATSLNSNISKLSRISRWKP</sequence>
<dbReference type="GO" id="GO:0005737">
    <property type="term" value="C:cytoplasm"/>
    <property type="evidence" value="ECO:0007669"/>
    <property type="project" value="TreeGrafter"/>
</dbReference>
<protein>
    <recommendedName>
        <fullName evidence="1">Protein kinase domain-containing protein</fullName>
    </recommendedName>
</protein>
<evidence type="ECO:0000313" key="3">
    <source>
        <dbReference type="Proteomes" id="UP000194236"/>
    </source>
</evidence>
<dbReference type="EMBL" id="MUJZ01039890">
    <property type="protein sequence ID" value="OTF75896.1"/>
    <property type="molecule type" value="Genomic_DNA"/>
</dbReference>
<dbReference type="Pfam" id="PF00069">
    <property type="entry name" value="Pkinase"/>
    <property type="match status" value="2"/>
</dbReference>
<dbReference type="PROSITE" id="PS50011">
    <property type="entry name" value="PROTEIN_KINASE_DOM"/>
    <property type="match status" value="2"/>
</dbReference>
<evidence type="ECO:0000259" key="1">
    <source>
        <dbReference type="PROSITE" id="PS50011"/>
    </source>
</evidence>
<dbReference type="Proteomes" id="UP000194236">
    <property type="component" value="Unassembled WGS sequence"/>
</dbReference>
<dbReference type="OrthoDB" id="6507546at2759"/>
<feature type="domain" description="Protein kinase" evidence="1">
    <location>
        <begin position="452"/>
        <end position="743"/>
    </location>
</feature>
<comment type="caution">
    <text evidence="2">The sequence shown here is derived from an EMBL/GenBank/DDBJ whole genome shotgun (WGS) entry which is preliminary data.</text>
</comment>
<dbReference type="InterPro" id="IPR011009">
    <property type="entry name" value="Kinase-like_dom_sf"/>
</dbReference>
<dbReference type="PANTHER" id="PTHR44167:SF24">
    <property type="entry name" value="SERINE_THREONINE-PROTEIN KINASE CHK2"/>
    <property type="match status" value="1"/>
</dbReference>
<dbReference type="SMART" id="SM00220">
    <property type="entry name" value="S_TKc"/>
    <property type="match status" value="1"/>
</dbReference>
<dbReference type="GO" id="GO:0004674">
    <property type="term" value="F:protein serine/threonine kinase activity"/>
    <property type="evidence" value="ECO:0007669"/>
    <property type="project" value="TreeGrafter"/>
</dbReference>
<dbReference type="SUPFAM" id="SSF56112">
    <property type="entry name" value="Protein kinase-like (PK-like)"/>
    <property type="match status" value="2"/>
</dbReference>
<feature type="non-terminal residue" evidence="2">
    <location>
        <position position="785"/>
    </location>
</feature>
<organism evidence="2 3">
    <name type="scientific">Euroglyphus maynei</name>
    <name type="common">Mayne's house dust mite</name>
    <dbReference type="NCBI Taxonomy" id="6958"/>
    <lineage>
        <taxon>Eukaryota</taxon>
        <taxon>Metazoa</taxon>
        <taxon>Ecdysozoa</taxon>
        <taxon>Arthropoda</taxon>
        <taxon>Chelicerata</taxon>
        <taxon>Arachnida</taxon>
        <taxon>Acari</taxon>
        <taxon>Acariformes</taxon>
        <taxon>Sarcoptiformes</taxon>
        <taxon>Astigmata</taxon>
        <taxon>Psoroptidia</taxon>
        <taxon>Analgoidea</taxon>
        <taxon>Pyroglyphidae</taxon>
        <taxon>Pyroglyphinae</taxon>
        <taxon>Euroglyphus</taxon>
    </lineage>
</organism>
<gene>
    <name evidence="2" type="ORF">BLA29_002201</name>
</gene>
<accession>A0A1Y3B8F8</accession>
<dbReference type="PANTHER" id="PTHR44167">
    <property type="entry name" value="OVARIAN-SPECIFIC SERINE/THREONINE-PROTEIN KINASE LOK-RELATED"/>
    <property type="match status" value="1"/>
</dbReference>
<evidence type="ECO:0000313" key="2">
    <source>
        <dbReference type="EMBL" id="OTF75896.1"/>
    </source>
</evidence>
<dbReference type="GO" id="GO:0005634">
    <property type="term" value="C:nucleus"/>
    <property type="evidence" value="ECO:0007669"/>
    <property type="project" value="TreeGrafter"/>
</dbReference>
<dbReference type="Gene3D" id="1.10.510.10">
    <property type="entry name" value="Transferase(Phosphotransferase) domain 1"/>
    <property type="match status" value="2"/>
</dbReference>
<feature type="domain" description="Protein kinase" evidence="1">
    <location>
        <begin position="62"/>
        <end position="370"/>
    </location>
</feature>
<dbReference type="GO" id="GO:0005524">
    <property type="term" value="F:ATP binding"/>
    <property type="evidence" value="ECO:0007669"/>
    <property type="project" value="InterPro"/>
</dbReference>
<dbReference type="InterPro" id="IPR000719">
    <property type="entry name" value="Prot_kinase_dom"/>
</dbReference>
<dbReference type="AlphaFoldDB" id="A0A1Y3B8F8"/>
<keyword evidence="3" id="KW-1185">Reference proteome</keyword>
<reference evidence="2 3" key="1">
    <citation type="submission" date="2017-03" db="EMBL/GenBank/DDBJ databases">
        <title>Genome Survey of Euroglyphus maynei.</title>
        <authorList>
            <person name="Arlian L.G."/>
            <person name="Morgan M.S."/>
            <person name="Rider S.D."/>
        </authorList>
    </citation>
    <scope>NUCLEOTIDE SEQUENCE [LARGE SCALE GENOMIC DNA]</scope>
    <source>
        <strain evidence="2">Arlian Lab</strain>
        <tissue evidence="2">Whole body</tissue>
    </source>
</reference>